<evidence type="ECO:0000256" key="3">
    <source>
        <dbReference type="ARBA" id="ARBA00022473"/>
    </source>
</evidence>
<evidence type="ECO:0000256" key="8">
    <source>
        <dbReference type="ARBA" id="ARBA00023163"/>
    </source>
</evidence>
<comment type="caution">
    <text evidence="15">The sequence shown here is derived from an EMBL/GenBank/DDBJ whole genome shotgun (WGS) entry which is preliminary data.</text>
</comment>
<dbReference type="Pfam" id="PF00292">
    <property type="entry name" value="PAX"/>
    <property type="match status" value="1"/>
</dbReference>
<dbReference type="InterPro" id="IPR043182">
    <property type="entry name" value="PAIRED_DNA-bd_dom"/>
</dbReference>
<evidence type="ECO:0000256" key="2">
    <source>
        <dbReference type="ARBA" id="ARBA00005733"/>
    </source>
</evidence>
<dbReference type="PROSITE" id="PS00034">
    <property type="entry name" value="PAIRED_1"/>
    <property type="match status" value="1"/>
</dbReference>
<dbReference type="PROSITE" id="PS51057">
    <property type="entry name" value="PAIRED_2"/>
    <property type="match status" value="1"/>
</dbReference>
<feature type="domain" description="Homeobox" evidence="13">
    <location>
        <begin position="268"/>
        <end position="328"/>
    </location>
</feature>
<dbReference type="PANTHER" id="PTHR45636">
    <property type="entry name" value="PAIRED BOX PROTEIN PAX-6-RELATED-RELATED"/>
    <property type="match status" value="1"/>
</dbReference>
<dbReference type="Pfam" id="PF00046">
    <property type="entry name" value="Homeodomain"/>
    <property type="match status" value="1"/>
</dbReference>
<dbReference type="InterPro" id="IPR017970">
    <property type="entry name" value="Homeobox_CS"/>
</dbReference>
<evidence type="ECO:0000313" key="16">
    <source>
        <dbReference type="Proteomes" id="UP000663879"/>
    </source>
</evidence>
<dbReference type="InterPro" id="IPR001523">
    <property type="entry name" value="Paired_dom"/>
</dbReference>
<dbReference type="PROSITE" id="PS50071">
    <property type="entry name" value="HOMEOBOX_2"/>
    <property type="match status" value="1"/>
</dbReference>
<dbReference type="InterPro" id="IPR001356">
    <property type="entry name" value="HD"/>
</dbReference>
<evidence type="ECO:0000256" key="4">
    <source>
        <dbReference type="ARBA" id="ARBA00022724"/>
    </source>
</evidence>
<dbReference type="PROSITE" id="PS00027">
    <property type="entry name" value="HOMEOBOX_1"/>
    <property type="match status" value="1"/>
</dbReference>
<evidence type="ECO:0000256" key="9">
    <source>
        <dbReference type="ARBA" id="ARBA00023242"/>
    </source>
</evidence>
<evidence type="ECO:0000259" key="13">
    <source>
        <dbReference type="PROSITE" id="PS50071"/>
    </source>
</evidence>
<dbReference type="PANTHER" id="PTHR45636:SF49">
    <property type="entry name" value="PAIRED BOX PROTEIN 3 HOMOLOG"/>
    <property type="match status" value="1"/>
</dbReference>
<evidence type="ECO:0000256" key="6">
    <source>
        <dbReference type="ARBA" id="ARBA00023125"/>
    </source>
</evidence>
<evidence type="ECO:0000259" key="14">
    <source>
        <dbReference type="PROSITE" id="PS51057"/>
    </source>
</evidence>
<protein>
    <submittedName>
        <fullName evidence="15">Uncharacterized protein</fullName>
    </submittedName>
</protein>
<feature type="compositionally biased region" description="Low complexity" evidence="12">
    <location>
        <begin position="231"/>
        <end position="240"/>
    </location>
</feature>
<evidence type="ECO:0000256" key="1">
    <source>
        <dbReference type="ARBA" id="ARBA00004123"/>
    </source>
</evidence>
<keyword evidence="6 10" id="KW-0238">DNA-binding</keyword>
<dbReference type="SMART" id="SM00389">
    <property type="entry name" value="HOX"/>
    <property type="match status" value="1"/>
</dbReference>
<reference evidence="15" key="1">
    <citation type="submission" date="2021-02" db="EMBL/GenBank/DDBJ databases">
        <authorList>
            <person name="Nowell W R."/>
        </authorList>
    </citation>
    <scope>NUCLEOTIDE SEQUENCE</scope>
    <source>
        <strain evidence="15">Ploen Becks lab</strain>
    </source>
</reference>
<dbReference type="FunFam" id="1.10.10.60:FF:000679">
    <property type="entry name" value="Homeobox protein aristaless"/>
    <property type="match status" value="1"/>
</dbReference>
<keyword evidence="7 10" id="KW-0371">Homeobox</keyword>
<dbReference type="SMART" id="SM00351">
    <property type="entry name" value="PAX"/>
    <property type="match status" value="1"/>
</dbReference>
<keyword evidence="8" id="KW-0804">Transcription</keyword>
<dbReference type="GO" id="GO:0000978">
    <property type="term" value="F:RNA polymerase II cis-regulatory region sequence-specific DNA binding"/>
    <property type="evidence" value="ECO:0007669"/>
    <property type="project" value="TreeGrafter"/>
</dbReference>
<evidence type="ECO:0000256" key="11">
    <source>
        <dbReference type="RuleBase" id="RU000682"/>
    </source>
</evidence>
<comment type="similarity">
    <text evidence="2">Belongs to the paired homeobox family.</text>
</comment>
<name>A0A813QGK1_9BILA</name>
<dbReference type="InterPro" id="IPR043565">
    <property type="entry name" value="PAX_fam"/>
</dbReference>
<dbReference type="FunFam" id="1.10.10.10:FF:000003">
    <property type="entry name" value="Paired box protein Pax-6"/>
    <property type="match status" value="1"/>
</dbReference>
<sequence>MELKSEYELTNSSNNNSSKKLNSSTTQNHKLKNPLKTYSNSINSSKLSTNKKLDNPSITLPTSPSELVMKLNQNSNQLANKSSNTNTPFNPLMYSFVTFEGQGRINQLGGVFINGRPLPAHIRMRIIELAAQGTRPCVISRQLRVSHGCVSKILQRYAETGSIKPGSIGGSKPRITTPLIESKILQYKKECPSILCYEIRRRLIDENLCDQNSVPSVSAIARFLRNKKSENSSLDSGDNSQSDDDNEEASLEDKILMNKNLASVISLTQNRRLRTSFTSKQIEILESIFSQTHYPDASLREEISHNTGLNDNKIQIWFSNRRAKWRKSAIQETTNSLQAMTAGLNNFASNSSSSSSVSNENSFNTKTSEFYTNYTNSFLPYNQSTPQFAYQNYSQNLNQSPLTTTSQGIIQPYNYKNQYYSSEFNTQLTSSPITETTTKNYNFLNKSEEKVVEPSNETENIQKEIQNDYLAYGGSNQLDSAYSNSSTTQSPIYNNNYNQSYNYQYHLNQYQNYYTQSQTFNSNQYNQYLNNNKKEVNLNSTSFSYPAAQDYGNYSYFPNQMNNSIQQQVAQPINQQTNQDQVSKPVQQQLFY</sequence>
<evidence type="ECO:0000256" key="10">
    <source>
        <dbReference type="PROSITE-ProRule" id="PRU00108"/>
    </source>
</evidence>
<dbReference type="PRINTS" id="PR00027">
    <property type="entry name" value="PAIREDBOX"/>
</dbReference>
<dbReference type="CDD" id="cd00131">
    <property type="entry name" value="PAX"/>
    <property type="match status" value="1"/>
</dbReference>
<dbReference type="InterPro" id="IPR036388">
    <property type="entry name" value="WH-like_DNA-bd_sf"/>
</dbReference>
<dbReference type="SUPFAM" id="SSF46689">
    <property type="entry name" value="Homeodomain-like"/>
    <property type="match status" value="2"/>
</dbReference>
<accession>A0A813QGK1</accession>
<dbReference type="EMBL" id="CAJNOC010000484">
    <property type="protein sequence ID" value="CAF0767266.1"/>
    <property type="molecule type" value="Genomic_DNA"/>
</dbReference>
<feature type="region of interest" description="Disordered" evidence="12">
    <location>
        <begin position="230"/>
        <end position="249"/>
    </location>
</feature>
<dbReference type="AlphaFoldDB" id="A0A813QGK1"/>
<dbReference type="GO" id="GO:0005634">
    <property type="term" value="C:nucleus"/>
    <property type="evidence" value="ECO:0007669"/>
    <property type="project" value="UniProtKB-SubCell"/>
</dbReference>
<feature type="compositionally biased region" description="Low complexity" evidence="12">
    <location>
        <begin position="9"/>
        <end position="26"/>
    </location>
</feature>
<feature type="region of interest" description="Disordered" evidence="12">
    <location>
        <begin position="1"/>
        <end position="61"/>
    </location>
</feature>
<feature type="DNA-binding region" description="Homeobox" evidence="10">
    <location>
        <begin position="270"/>
        <end position="329"/>
    </location>
</feature>
<keyword evidence="5" id="KW-0805">Transcription regulation</keyword>
<proteinExistence type="inferred from homology"/>
<keyword evidence="9 10" id="KW-0539">Nucleus</keyword>
<dbReference type="GO" id="GO:0000981">
    <property type="term" value="F:DNA-binding transcription factor activity, RNA polymerase II-specific"/>
    <property type="evidence" value="ECO:0007669"/>
    <property type="project" value="InterPro"/>
</dbReference>
<feature type="compositionally biased region" description="Polar residues" evidence="12">
    <location>
        <begin position="36"/>
        <end position="61"/>
    </location>
</feature>
<dbReference type="Proteomes" id="UP000663879">
    <property type="component" value="Unassembled WGS sequence"/>
</dbReference>
<evidence type="ECO:0000313" key="15">
    <source>
        <dbReference type="EMBL" id="CAF0767266.1"/>
    </source>
</evidence>
<dbReference type="Gene3D" id="1.10.10.10">
    <property type="entry name" value="Winged helix-like DNA-binding domain superfamily/Winged helix DNA-binding domain"/>
    <property type="match status" value="2"/>
</dbReference>
<keyword evidence="16" id="KW-1185">Reference proteome</keyword>
<keyword evidence="3" id="KW-0217">Developmental protein</keyword>
<evidence type="ECO:0000256" key="12">
    <source>
        <dbReference type="SAM" id="MobiDB-lite"/>
    </source>
</evidence>
<comment type="subcellular location">
    <subcellularLocation>
        <location evidence="1 10 11">Nucleus</location>
    </subcellularLocation>
</comment>
<evidence type="ECO:0000256" key="5">
    <source>
        <dbReference type="ARBA" id="ARBA00023015"/>
    </source>
</evidence>
<dbReference type="InterPro" id="IPR009057">
    <property type="entry name" value="Homeodomain-like_sf"/>
</dbReference>
<evidence type="ECO:0000256" key="7">
    <source>
        <dbReference type="ARBA" id="ARBA00023155"/>
    </source>
</evidence>
<keyword evidence="4" id="KW-0563">Paired box</keyword>
<dbReference type="CDD" id="cd00086">
    <property type="entry name" value="homeodomain"/>
    <property type="match status" value="1"/>
</dbReference>
<dbReference type="Gene3D" id="1.10.10.60">
    <property type="entry name" value="Homeodomain-like"/>
    <property type="match status" value="1"/>
</dbReference>
<organism evidence="15 16">
    <name type="scientific">Brachionus calyciflorus</name>
    <dbReference type="NCBI Taxonomy" id="104777"/>
    <lineage>
        <taxon>Eukaryota</taxon>
        <taxon>Metazoa</taxon>
        <taxon>Spiralia</taxon>
        <taxon>Gnathifera</taxon>
        <taxon>Rotifera</taxon>
        <taxon>Eurotatoria</taxon>
        <taxon>Monogononta</taxon>
        <taxon>Pseudotrocha</taxon>
        <taxon>Ploima</taxon>
        <taxon>Brachionidae</taxon>
        <taxon>Brachionus</taxon>
    </lineage>
</organism>
<gene>
    <name evidence="15" type="ORF">OXX778_LOCUS4760</name>
</gene>
<feature type="domain" description="Paired" evidence="14">
    <location>
        <begin position="101"/>
        <end position="227"/>
    </location>
</feature>
<dbReference type="OrthoDB" id="6159439at2759"/>